<dbReference type="OrthoDB" id="2501396at2759"/>
<sequence>MATFGDLPVEIHQLIANCCGDIGHGVLVKFSLLNRSFQSLALPVLTSSVKLDHLKNDDRKLQLFIHRFAPLYRTKLTCLSLVLGRSQIPAPYSLDDGLDEIYADILSLLPFLQNLNVTISSGSAKEALEESDFPLTLKAVQRLKHLKALTICQDQDDPSAASSSFVAHLLFDCLPRLKCLQTLKLDRMTIVLPSNLPAQSAQLNHLSHLRLRSIRIIHKPSTHLRRDSFTEFINFFSQNLESINLRDITFDLPSQIHQVFAPRLCNLVLSFKSSQPRDLACKTIERDYLEQLYRYVLENFSGSSSLESINIHEPIGLDQYKILKSRGGFRDVFQTNQ</sequence>
<dbReference type="Proteomes" id="UP000005240">
    <property type="component" value="Unassembled WGS sequence"/>
</dbReference>
<proteinExistence type="predicted"/>
<protein>
    <recommendedName>
        <fullName evidence="4">F-box domain-containing protein</fullName>
    </recommendedName>
</protein>
<reference evidence="1" key="1">
    <citation type="submission" date="2009-11" db="EMBL/GenBank/DDBJ databases">
        <authorList>
            <consortium name="The Broad Institute Genome Sequencing Platform"/>
            <person name="Ward D."/>
            <person name="Feldgarden M."/>
            <person name="Earl A."/>
            <person name="Young S.K."/>
            <person name="Zeng Q."/>
            <person name="Koehrsen M."/>
            <person name="Alvarado L."/>
            <person name="Berlin A."/>
            <person name="Bochicchio J."/>
            <person name="Borenstein D."/>
            <person name="Chapman S.B."/>
            <person name="Chen Z."/>
            <person name="Engels R."/>
            <person name="Freedman E."/>
            <person name="Gellesch M."/>
            <person name="Goldberg J."/>
            <person name="Griggs A."/>
            <person name="Gujja S."/>
            <person name="Heilman E."/>
            <person name="Heiman D."/>
            <person name="Hepburn T."/>
            <person name="Howarth C."/>
            <person name="Jen D."/>
            <person name="Larson L."/>
            <person name="Lewis B."/>
            <person name="Mehta T."/>
            <person name="Park D."/>
            <person name="Pearson M."/>
            <person name="Roberts A."/>
            <person name="Saif S."/>
            <person name="Shea T."/>
            <person name="Shenoy N."/>
            <person name="Sisk P."/>
            <person name="Stolte C."/>
            <person name="Sykes S."/>
            <person name="Thomson T."/>
            <person name="Walk T."/>
            <person name="White J."/>
            <person name="Yandava C."/>
            <person name="Izard J."/>
            <person name="Baranova O.V."/>
            <person name="Blanton J.M."/>
            <person name="Tanner A.C."/>
            <person name="Dewhirst F.E."/>
            <person name="Haas B."/>
            <person name="Nusbaum C."/>
            <person name="Birren B."/>
        </authorList>
    </citation>
    <scope>NUCLEOTIDE SEQUENCE [LARGE SCALE GENOMIC DNA]</scope>
    <source>
        <strain evidence="1">1-1 BBBD Race 1</strain>
    </source>
</reference>
<dbReference type="EnsemblFungi" id="PTTG_26768-t43_1">
    <property type="protein sequence ID" value="PTTG_26768-t43_1-p1"/>
    <property type="gene ID" value="PTTG_26768"/>
</dbReference>
<evidence type="ECO:0000313" key="1">
    <source>
        <dbReference type="EMBL" id="OAV95136.1"/>
    </source>
</evidence>
<evidence type="ECO:0000313" key="3">
    <source>
        <dbReference type="Proteomes" id="UP000005240"/>
    </source>
</evidence>
<reference evidence="2 3" key="3">
    <citation type="journal article" date="2017" name="G3 (Bethesda)">
        <title>Comparative analysis highlights variable genome content of wheat rusts and divergence of the mating loci.</title>
        <authorList>
            <person name="Cuomo C.A."/>
            <person name="Bakkeren G."/>
            <person name="Khalil H.B."/>
            <person name="Panwar V."/>
            <person name="Joly D."/>
            <person name="Linning R."/>
            <person name="Sakthikumar S."/>
            <person name="Song X."/>
            <person name="Adiconis X."/>
            <person name="Fan L."/>
            <person name="Goldberg J.M."/>
            <person name="Levin J.Z."/>
            <person name="Young S."/>
            <person name="Zeng Q."/>
            <person name="Anikster Y."/>
            <person name="Bruce M."/>
            <person name="Wang M."/>
            <person name="Yin C."/>
            <person name="McCallum B."/>
            <person name="Szabo L.J."/>
            <person name="Hulbert S."/>
            <person name="Chen X."/>
            <person name="Fellers J.P."/>
        </authorList>
    </citation>
    <scope>NUCLEOTIDE SEQUENCE</scope>
    <source>
        <strain evidence="2">isolate 1-1 / race 1 (BBBD)</strain>
        <strain evidence="3">Isolate 1-1 / race 1 (BBBD)</strain>
    </source>
</reference>
<accession>A0A180GQM9</accession>
<gene>
    <name evidence="1" type="ORF">PTTG_26768</name>
</gene>
<reference evidence="2" key="4">
    <citation type="submission" date="2025-05" db="UniProtKB">
        <authorList>
            <consortium name="EnsemblFungi"/>
        </authorList>
    </citation>
    <scope>IDENTIFICATION</scope>
    <source>
        <strain evidence="2">isolate 1-1 / race 1 (BBBD)</strain>
    </source>
</reference>
<reference evidence="1" key="2">
    <citation type="submission" date="2016-05" db="EMBL/GenBank/DDBJ databases">
        <title>Comparative analysis highlights variable genome content of wheat rusts and divergence of the mating loci.</title>
        <authorList>
            <person name="Cuomo C.A."/>
            <person name="Bakkeren G."/>
            <person name="Szabo L."/>
            <person name="Khalil H."/>
            <person name="Joly D."/>
            <person name="Goldberg J."/>
            <person name="Young S."/>
            <person name="Zeng Q."/>
            <person name="Fellers J."/>
        </authorList>
    </citation>
    <scope>NUCLEOTIDE SEQUENCE [LARGE SCALE GENOMIC DNA]</scope>
    <source>
        <strain evidence="1">1-1 BBBD Race 1</strain>
    </source>
</reference>
<organism evidence="1">
    <name type="scientific">Puccinia triticina (isolate 1-1 / race 1 (BBBD))</name>
    <name type="common">Brown leaf rust fungus</name>
    <dbReference type="NCBI Taxonomy" id="630390"/>
    <lineage>
        <taxon>Eukaryota</taxon>
        <taxon>Fungi</taxon>
        <taxon>Dikarya</taxon>
        <taxon>Basidiomycota</taxon>
        <taxon>Pucciniomycotina</taxon>
        <taxon>Pucciniomycetes</taxon>
        <taxon>Pucciniales</taxon>
        <taxon>Pucciniaceae</taxon>
        <taxon>Puccinia</taxon>
    </lineage>
</organism>
<dbReference type="VEuPathDB" id="FungiDB:PTTG_26768"/>
<name>A0A180GQM9_PUCT1</name>
<dbReference type="EMBL" id="ADAS02000032">
    <property type="protein sequence ID" value="OAV95136.1"/>
    <property type="molecule type" value="Genomic_DNA"/>
</dbReference>
<dbReference type="AlphaFoldDB" id="A0A180GQM9"/>
<evidence type="ECO:0008006" key="4">
    <source>
        <dbReference type="Google" id="ProtNLM"/>
    </source>
</evidence>
<evidence type="ECO:0000313" key="2">
    <source>
        <dbReference type="EnsemblFungi" id="PTTG_26768-t43_1-p1"/>
    </source>
</evidence>
<keyword evidence="3" id="KW-1185">Reference proteome</keyword>